<comment type="caution">
    <text evidence="1">The sequence shown here is derived from an EMBL/GenBank/DDBJ whole genome shotgun (WGS) entry which is preliminary data.</text>
</comment>
<dbReference type="Proteomes" id="UP000805649">
    <property type="component" value="Unassembled WGS sequence"/>
</dbReference>
<proteinExistence type="predicted"/>
<protein>
    <submittedName>
        <fullName evidence="1">Uncharacterized protein</fullName>
    </submittedName>
</protein>
<name>A0ACC3ZK67_COLTU</name>
<organism evidence="1 2">
    <name type="scientific">Colletotrichum truncatum</name>
    <name type="common">Anthracnose fungus</name>
    <name type="synonym">Colletotrichum capsici</name>
    <dbReference type="NCBI Taxonomy" id="5467"/>
    <lineage>
        <taxon>Eukaryota</taxon>
        <taxon>Fungi</taxon>
        <taxon>Dikarya</taxon>
        <taxon>Ascomycota</taxon>
        <taxon>Pezizomycotina</taxon>
        <taxon>Sordariomycetes</taxon>
        <taxon>Hypocreomycetidae</taxon>
        <taxon>Glomerellales</taxon>
        <taxon>Glomerellaceae</taxon>
        <taxon>Colletotrichum</taxon>
        <taxon>Colletotrichum truncatum species complex</taxon>
    </lineage>
</organism>
<keyword evidence="2" id="KW-1185">Reference proteome</keyword>
<evidence type="ECO:0000313" key="2">
    <source>
        <dbReference type="Proteomes" id="UP000805649"/>
    </source>
</evidence>
<gene>
    <name evidence="1" type="ORF">CTRU02_202409</name>
</gene>
<sequence>MIAVSALPSQHPKRALAPTHLGCFADLVDGKRALNGRNTAADDMTVEKCAAFCSTYSLFGLEYGRECFCGNERDTSSKETSPTDCNFPCSGDSKALCGASFRLNIYSNPKPTVQGPATTLPGITSLGCFADTIPRQLPSKSVADGGMTAELCAVECAGYAYFGTQWSSECFCGNTAPGISAPASDCNMACGGDYNEMCGGGMRLNVYKFAPTTSTAAGALSSAASNSNALSKFAYKSCWVDKPYDRSLKAVDYRTNDMTVEKCAERCKAHSYFGLEFSSECYCGDTLAGQAAPEEDCNMPYTVGFSILVFGYVVSVIFVIDFSDLYVCLDNVHFQDLFNIVIVIFVVDFHFFLVDIVIFICLDHFDFQDLLFNIVIVIYVVGISDIFVYLVDFHHFLIDIGNLFNFQDFFNIISVIFITGFSDIFVYLGNVDFPDFLFNIVSDTHPLDNYRSRDDDCHELSCDGHIQRNASILL</sequence>
<accession>A0ACC3ZK67</accession>
<dbReference type="EMBL" id="VUJX02000001">
    <property type="protein sequence ID" value="KAL0944522.1"/>
    <property type="molecule type" value="Genomic_DNA"/>
</dbReference>
<evidence type="ECO:0000313" key="1">
    <source>
        <dbReference type="EMBL" id="KAL0944522.1"/>
    </source>
</evidence>
<reference evidence="1 2" key="1">
    <citation type="journal article" date="2020" name="Phytopathology">
        <title>Genome Sequence Resources of Colletotrichum truncatum, C. plurivorum, C. musicola, and C. sojae: Four Species Pathogenic to Soybean (Glycine max).</title>
        <authorList>
            <person name="Rogerio F."/>
            <person name="Boufleur T.R."/>
            <person name="Ciampi-Guillardi M."/>
            <person name="Sukno S.A."/>
            <person name="Thon M.R."/>
            <person name="Massola Junior N.S."/>
            <person name="Baroncelli R."/>
        </authorList>
    </citation>
    <scope>NUCLEOTIDE SEQUENCE [LARGE SCALE GENOMIC DNA]</scope>
    <source>
        <strain evidence="1 2">CMES1059</strain>
    </source>
</reference>